<dbReference type="AlphaFoldDB" id="A0A392V5S0"/>
<comment type="caution">
    <text evidence="1">The sequence shown here is derived from an EMBL/GenBank/DDBJ whole genome shotgun (WGS) entry which is preliminary data.</text>
</comment>
<sequence length="73" mass="8185">SALNAHLTQINNTLDDAKKHDDKLSHFLKEIKALLCWACPIGGMNRVELEFLKKALEELKNLVAHHVNGIAIQ</sequence>
<name>A0A392V5S0_9FABA</name>
<evidence type="ECO:0000313" key="2">
    <source>
        <dbReference type="Proteomes" id="UP000265520"/>
    </source>
</evidence>
<organism evidence="1 2">
    <name type="scientific">Trifolium medium</name>
    <dbReference type="NCBI Taxonomy" id="97028"/>
    <lineage>
        <taxon>Eukaryota</taxon>
        <taxon>Viridiplantae</taxon>
        <taxon>Streptophyta</taxon>
        <taxon>Embryophyta</taxon>
        <taxon>Tracheophyta</taxon>
        <taxon>Spermatophyta</taxon>
        <taxon>Magnoliopsida</taxon>
        <taxon>eudicotyledons</taxon>
        <taxon>Gunneridae</taxon>
        <taxon>Pentapetalae</taxon>
        <taxon>rosids</taxon>
        <taxon>fabids</taxon>
        <taxon>Fabales</taxon>
        <taxon>Fabaceae</taxon>
        <taxon>Papilionoideae</taxon>
        <taxon>50 kb inversion clade</taxon>
        <taxon>NPAAA clade</taxon>
        <taxon>Hologalegina</taxon>
        <taxon>IRL clade</taxon>
        <taxon>Trifolieae</taxon>
        <taxon>Trifolium</taxon>
    </lineage>
</organism>
<accession>A0A392V5S0</accession>
<dbReference type="EMBL" id="LXQA011051317">
    <property type="protein sequence ID" value="MCI82773.1"/>
    <property type="molecule type" value="Genomic_DNA"/>
</dbReference>
<protein>
    <submittedName>
        <fullName evidence="1">MADS-box transcription factor</fullName>
    </submittedName>
</protein>
<keyword evidence="2" id="KW-1185">Reference proteome</keyword>
<feature type="non-terminal residue" evidence="1">
    <location>
        <position position="1"/>
    </location>
</feature>
<proteinExistence type="predicted"/>
<reference evidence="1 2" key="1">
    <citation type="journal article" date="2018" name="Front. Plant Sci.">
        <title>Red Clover (Trifolium pratense) and Zigzag Clover (T. medium) - A Picture of Genomic Similarities and Differences.</title>
        <authorList>
            <person name="Dluhosova J."/>
            <person name="Istvanek J."/>
            <person name="Nedelnik J."/>
            <person name="Repkova J."/>
        </authorList>
    </citation>
    <scope>NUCLEOTIDE SEQUENCE [LARGE SCALE GENOMIC DNA]</scope>
    <source>
        <strain evidence="2">cv. 10/8</strain>
        <tissue evidence="1">Leaf</tissue>
    </source>
</reference>
<feature type="non-terminal residue" evidence="1">
    <location>
        <position position="73"/>
    </location>
</feature>
<evidence type="ECO:0000313" key="1">
    <source>
        <dbReference type="EMBL" id="MCI82773.1"/>
    </source>
</evidence>
<dbReference type="Proteomes" id="UP000265520">
    <property type="component" value="Unassembled WGS sequence"/>
</dbReference>